<name>A0A829H9H6_LACPA</name>
<evidence type="ECO:0000313" key="2">
    <source>
        <dbReference type="Proteomes" id="UP000014244"/>
    </source>
</evidence>
<comment type="caution">
    <text evidence="1">The sequence shown here is derived from an EMBL/GenBank/DDBJ whole genome shotgun (WGS) entry which is preliminary data.</text>
</comment>
<proteinExistence type="predicted"/>
<organism evidence="1 2">
    <name type="scientific">Lacticaseibacillus paracasei subsp. paracasei Lpp41</name>
    <dbReference type="NCBI Taxonomy" id="1256208"/>
    <lineage>
        <taxon>Bacteria</taxon>
        <taxon>Bacillati</taxon>
        <taxon>Bacillota</taxon>
        <taxon>Bacilli</taxon>
        <taxon>Lactobacillales</taxon>
        <taxon>Lactobacillaceae</taxon>
        <taxon>Lacticaseibacillus</taxon>
    </lineage>
</organism>
<dbReference type="Proteomes" id="UP000014244">
    <property type="component" value="Unassembled WGS sequence"/>
</dbReference>
<evidence type="ECO:0000313" key="1">
    <source>
        <dbReference type="EMBL" id="EPC75199.1"/>
    </source>
</evidence>
<dbReference type="AlphaFoldDB" id="A0A829H9H6"/>
<gene>
    <name evidence="1" type="ORF">Lpp41_03289</name>
</gene>
<sequence>MKKLKQLRTANDQQLKAIHGTDYT</sequence>
<dbReference type="EMBL" id="ANKE01000170">
    <property type="protein sequence ID" value="EPC75199.1"/>
    <property type="molecule type" value="Genomic_DNA"/>
</dbReference>
<accession>A0A829H9H6</accession>
<reference evidence="1 2" key="1">
    <citation type="journal article" date="2013" name="PLoS ONE">
        <title>Lactobacillus paracasei comparative genomics: towards species pan-genome definition and exploitation of diversity.</title>
        <authorList>
            <person name="Smokvina T."/>
            <person name="Wels M."/>
            <person name="Polka J."/>
            <person name="Chervaux C."/>
            <person name="Brisse S."/>
            <person name="Boekhorst J."/>
            <person name="van Hylckama Vlieg J.E."/>
            <person name="Siezen R.J."/>
        </authorList>
    </citation>
    <scope>NUCLEOTIDE SEQUENCE [LARGE SCALE GENOMIC DNA]</scope>
    <source>
        <strain evidence="1 2">Lpp41</strain>
    </source>
</reference>
<feature type="non-terminal residue" evidence="1">
    <location>
        <position position="24"/>
    </location>
</feature>
<protein>
    <submittedName>
        <fullName evidence="1">Uncharacterized protein</fullName>
    </submittedName>
</protein>